<dbReference type="GO" id="GO:0003735">
    <property type="term" value="F:structural constituent of ribosome"/>
    <property type="evidence" value="ECO:0007669"/>
    <property type="project" value="InterPro"/>
</dbReference>
<dbReference type="CDD" id="cd00392">
    <property type="entry name" value="Ribosomal_L13"/>
    <property type="match status" value="1"/>
</dbReference>
<reference evidence="5 6" key="2">
    <citation type="submission" date="2015-01" db="EMBL/GenBank/DDBJ databases">
        <title>Complete genome sequence of Pyrinomonas methylaliphatogenes type strain K22T.</title>
        <authorList>
            <person name="Lee K.C.Y."/>
            <person name="Power J.F."/>
            <person name="Dunfield P.F."/>
            <person name="Morgan X.C."/>
            <person name="Huttenhower C."/>
            <person name="Stott M.B."/>
        </authorList>
    </citation>
    <scope>NUCLEOTIDE SEQUENCE [LARGE SCALE GENOMIC DNA]</scope>
    <source>
        <strain evidence="5 6">K22</strain>
    </source>
</reference>
<dbReference type="PANTHER" id="PTHR11545">
    <property type="entry name" value="RIBOSOMAL PROTEIN L13"/>
    <property type="match status" value="1"/>
</dbReference>
<gene>
    <name evidence="4" type="primary">rplM</name>
    <name evidence="5" type="ORF">PYK22_00954</name>
</gene>
<dbReference type="PIRSF" id="PIRSF002181">
    <property type="entry name" value="Ribosomal_L13"/>
    <property type="match status" value="1"/>
</dbReference>
<evidence type="ECO:0000256" key="1">
    <source>
        <dbReference type="ARBA" id="ARBA00006227"/>
    </source>
</evidence>
<keyword evidence="3 4" id="KW-0687">Ribonucleoprotein</keyword>
<organism evidence="5 6">
    <name type="scientific">Pyrinomonas methylaliphatogenes</name>
    <dbReference type="NCBI Taxonomy" id="454194"/>
    <lineage>
        <taxon>Bacteria</taxon>
        <taxon>Pseudomonadati</taxon>
        <taxon>Acidobacteriota</taxon>
        <taxon>Blastocatellia</taxon>
        <taxon>Blastocatellales</taxon>
        <taxon>Pyrinomonadaceae</taxon>
        <taxon>Pyrinomonas</taxon>
    </lineage>
</organism>
<dbReference type="PANTHER" id="PTHR11545:SF2">
    <property type="entry name" value="LARGE RIBOSOMAL SUBUNIT PROTEIN UL13M"/>
    <property type="match status" value="1"/>
</dbReference>
<dbReference type="HAMAP" id="MF_01366">
    <property type="entry name" value="Ribosomal_uL13"/>
    <property type="match status" value="1"/>
</dbReference>
<dbReference type="GO" id="GO:0006412">
    <property type="term" value="P:translation"/>
    <property type="evidence" value="ECO:0007669"/>
    <property type="project" value="UniProtKB-UniRule"/>
</dbReference>
<evidence type="ECO:0000256" key="3">
    <source>
        <dbReference type="ARBA" id="ARBA00023274"/>
    </source>
</evidence>
<dbReference type="Pfam" id="PF00572">
    <property type="entry name" value="Ribosomal_L13"/>
    <property type="match status" value="1"/>
</dbReference>
<reference evidence="5 6" key="1">
    <citation type="submission" date="2013-12" db="EMBL/GenBank/DDBJ databases">
        <authorList>
            <person name="Stott M."/>
        </authorList>
    </citation>
    <scope>NUCLEOTIDE SEQUENCE [LARGE SCALE GENOMIC DNA]</scope>
    <source>
        <strain evidence="5 6">K22</strain>
    </source>
</reference>
<evidence type="ECO:0000313" key="6">
    <source>
        <dbReference type="Proteomes" id="UP000031518"/>
    </source>
</evidence>
<dbReference type="STRING" id="454194.PYK22_00954"/>
<protein>
    <recommendedName>
        <fullName evidence="4">Large ribosomal subunit protein uL13</fullName>
    </recommendedName>
</protein>
<comment type="function">
    <text evidence="4">This protein is one of the early assembly proteins of the 50S ribosomal subunit, although it is not seen to bind rRNA by itself. It is important during the early stages of 50S assembly.</text>
</comment>
<dbReference type="Gene3D" id="3.90.1180.10">
    <property type="entry name" value="Ribosomal protein L13"/>
    <property type="match status" value="1"/>
</dbReference>
<comment type="subunit">
    <text evidence="4">Part of the 50S ribosomal subunit.</text>
</comment>
<evidence type="ECO:0000313" key="5">
    <source>
        <dbReference type="EMBL" id="CDM64958.1"/>
    </source>
</evidence>
<dbReference type="InterPro" id="IPR005823">
    <property type="entry name" value="Ribosomal_uL13_bac-type"/>
</dbReference>
<dbReference type="GO" id="GO:0022625">
    <property type="term" value="C:cytosolic large ribosomal subunit"/>
    <property type="evidence" value="ECO:0007669"/>
    <property type="project" value="TreeGrafter"/>
</dbReference>
<dbReference type="InterPro" id="IPR005822">
    <property type="entry name" value="Ribosomal_uL13"/>
</dbReference>
<dbReference type="RefSeq" id="WP_041975018.1">
    <property type="nucleotide sequence ID" value="NZ_CBXV010000004.1"/>
</dbReference>
<dbReference type="AlphaFoldDB" id="A0A0B6WUP0"/>
<dbReference type="InterPro" id="IPR036899">
    <property type="entry name" value="Ribosomal_uL13_sf"/>
</dbReference>
<dbReference type="GO" id="GO:0017148">
    <property type="term" value="P:negative regulation of translation"/>
    <property type="evidence" value="ECO:0007669"/>
    <property type="project" value="TreeGrafter"/>
</dbReference>
<accession>A0A0B6WUP0</accession>
<evidence type="ECO:0000256" key="4">
    <source>
        <dbReference type="HAMAP-Rule" id="MF_01366"/>
    </source>
</evidence>
<evidence type="ECO:0000256" key="2">
    <source>
        <dbReference type="ARBA" id="ARBA00022980"/>
    </source>
</evidence>
<dbReference type="SUPFAM" id="SSF52161">
    <property type="entry name" value="Ribosomal protein L13"/>
    <property type="match status" value="1"/>
</dbReference>
<keyword evidence="2 4" id="KW-0689">Ribosomal protein</keyword>
<name>A0A0B6WUP0_9BACT</name>
<comment type="similarity">
    <text evidence="1 4">Belongs to the universal ribosomal protein uL13 family.</text>
</comment>
<proteinExistence type="inferred from homology"/>
<dbReference type="NCBIfam" id="TIGR01066">
    <property type="entry name" value="rplM_bact"/>
    <property type="match status" value="1"/>
</dbReference>
<sequence>MSTYFPSGVGLAEKRRWYVVDAAGQPVGRLASRIARILMGKHKPDWTPFLDMGDHVIVINARHAIFKGGKATKKIYRYHTLWPGGLREIPVREMFAKHPERVIEWAVQGMLPKTKLGRAMARKLKVYADAEHPHAAQRPEMLDLFGSEKK</sequence>
<dbReference type="OrthoDB" id="9801330at2"/>
<keyword evidence="6" id="KW-1185">Reference proteome</keyword>
<dbReference type="Proteomes" id="UP000031518">
    <property type="component" value="Unassembled WGS sequence"/>
</dbReference>
<dbReference type="EMBL" id="CBXV010000004">
    <property type="protein sequence ID" value="CDM64958.1"/>
    <property type="molecule type" value="Genomic_DNA"/>
</dbReference>
<dbReference type="GO" id="GO:0003729">
    <property type="term" value="F:mRNA binding"/>
    <property type="evidence" value="ECO:0007669"/>
    <property type="project" value="TreeGrafter"/>
</dbReference>